<evidence type="ECO:0000313" key="2">
    <source>
        <dbReference type="Proteomes" id="UP000246073"/>
    </source>
</evidence>
<protein>
    <submittedName>
        <fullName evidence="1">Uncharacterized protein</fullName>
    </submittedName>
</protein>
<proteinExistence type="predicted"/>
<dbReference type="AlphaFoldDB" id="A0A2P9HP64"/>
<sequence>MEFRHANEKSTAAKSALLPDPGRWLLTEGCQEVAPDKCRLRCRMFFRIGLSHTPAESFVFKGLIDERCR</sequence>
<dbReference type="EMBL" id="OOFM01000005">
    <property type="protein sequence ID" value="SPL65945.1"/>
    <property type="molecule type" value="Genomic_DNA"/>
</dbReference>
<reference evidence="2" key="1">
    <citation type="submission" date="2017-12" db="EMBL/GenBank/DDBJ databases">
        <authorList>
            <person name="Diaz M."/>
        </authorList>
    </citation>
    <scope>NUCLEOTIDE SEQUENCE [LARGE SCALE GENOMIC DNA]</scope>
    <source>
        <strain evidence="2">FI11154</strain>
    </source>
</reference>
<dbReference type="Proteomes" id="UP000246073">
    <property type="component" value="Unassembled WGS sequence"/>
</dbReference>
<name>A0A2P9HP64_9HYPH</name>
<organism evidence="1 2">
    <name type="scientific">Ochrobactrum soli</name>
    <dbReference type="NCBI Taxonomy" id="2448455"/>
    <lineage>
        <taxon>Bacteria</taxon>
        <taxon>Pseudomonadati</taxon>
        <taxon>Pseudomonadota</taxon>
        <taxon>Alphaproteobacteria</taxon>
        <taxon>Hyphomicrobiales</taxon>
        <taxon>Brucellaceae</taxon>
        <taxon>Brucella/Ochrobactrum group</taxon>
        <taxon>Ochrobactrum</taxon>
    </lineage>
</organism>
<evidence type="ECO:0000313" key="1">
    <source>
        <dbReference type="EMBL" id="SPL65945.1"/>
    </source>
</evidence>
<gene>
    <name evidence="1" type="ORF">OHAE_1812</name>
</gene>
<accession>A0A2P9HP64</accession>